<gene>
    <name evidence="2" type="ORF">C7I55_04565</name>
</gene>
<protein>
    <submittedName>
        <fullName evidence="2">Cell wall hydrolase</fullName>
    </submittedName>
</protein>
<organism evidence="2 3">
    <name type="scientific">Allosphingosinicella deserti</name>
    <dbReference type="NCBI Taxonomy" id="2116704"/>
    <lineage>
        <taxon>Bacteria</taxon>
        <taxon>Pseudomonadati</taxon>
        <taxon>Pseudomonadota</taxon>
        <taxon>Alphaproteobacteria</taxon>
        <taxon>Sphingomonadales</taxon>
        <taxon>Sphingomonadaceae</taxon>
        <taxon>Allosphingosinicella</taxon>
    </lineage>
</organism>
<evidence type="ECO:0000313" key="2">
    <source>
        <dbReference type="EMBL" id="PSJ41584.1"/>
    </source>
</evidence>
<accession>A0A2P7QUE6</accession>
<evidence type="ECO:0000259" key="1">
    <source>
        <dbReference type="Pfam" id="PF07486"/>
    </source>
</evidence>
<keyword evidence="3" id="KW-1185">Reference proteome</keyword>
<dbReference type="Gene3D" id="1.10.10.2520">
    <property type="entry name" value="Cell wall hydrolase SleB, domain 1"/>
    <property type="match status" value="1"/>
</dbReference>
<dbReference type="Proteomes" id="UP000241167">
    <property type="component" value="Unassembled WGS sequence"/>
</dbReference>
<dbReference type="Pfam" id="PF07486">
    <property type="entry name" value="Hydrolase_2"/>
    <property type="match status" value="1"/>
</dbReference>
<feature type="domain" description="Cell wall hydrolase SleB" evidence="1">
    <location>
        <begin position="116"/>
        <end position="219"/>
    </location>
</feature>
<proteinExistence type="predicted"/>
<dbReference type="AlphaFoldDB" id="A0A2P7QUE6"/>
<sequence length="220" mass="23450">MSRFVRAAGFAAAMAVAAFGTLYAGPSRAWEFNAPPAITAQMIIPAVPDHENGLDKQNGAPAELVQDASPPVTLGTPSAAEPQLSLAELVGDYATSRTSDSEHECLANAVYFEAKGEPLQGQLSVAEVVVNRSRSGRFPASVCGVVKQRGQFSFVRGGRLPSPPRATAAWQKAVAIAHIAMRDLADARTPKALFFHAKRVNPSWRGLRKVGAVGNHIFYR</sequence>
<evidence type="ECO:0000313" key="3">
    <source>
        <dbReference type="Proteomes" id="UP000241167"/>
    </source>
</evidence>
<name>A0A2P7QUE6_9SPHN</name>
<dbReference type="RefSeq" id="WP_106511746.1">
    <property type="nucleotide sequence ID" value="NZ_PXYI01000002.1"/>
</dbReference>
<keyword evidence="2" id="KW-0378">Hydrolase</keyword>
<comment type="caution">
    <text evidence="2">The sequence shown here is derived from an EMBL/GenBank/DDBJ whole genome shotgun (WGS) entry which is preliminary data.</text>
</comment>
<dbReference type="InterPro" id="IPR011105">
    <property type="entry name" value="Cell_wall_hydrolase_SleB"/>
</dbReference>
<dbReference type="EMBL" id="PXYI01000002">
    <property type="protein sequence ID" value="PSJ41584.1"/>
    <property type="molecule type" value="Genomic_DNA"/>
</dbReference>
<dbReference type="InterPro" id="IPR042047">
    <property type="entry name" value="SleB_dom1"/>
</dbReference>
<reference evidence="2 3" key="1">
    <citation type="submission" date="2018-03" db="EMBL/GenBank/DDBJ databases">
        <title>The draft genome of Sphingosinicella sp. GL-C-18.</title>
        <authorList>
            <person name="Liu L."/>
            <person name="Li L."/>
            <person name="Liang L."/>
            <person name="Zhang X."/>
            <person name="Wang T."/>
        </authorList>
    </citation>
    <scope>NUCLEOTIDE SEQUENCE [LARGE SCALE GENOMIC DNA]</scope>
    <source>
        <strain evidence="2 3">GL-C-18</strain>
    </source>
</reference>
<dbReference type="OrthoDB" id="9785345at2"/>
<dbReference type="GO" id="GO:0016787">
    <property type="term" value="F:hydrolase activity"/>
    <property type="evidence" value="ECO:0007669"/>
    <property type="project" value="UniProtKB-KW"/>
</dbReference>